<dbReference type="AlphaFoldDB" id="A0ABD3LRH2"/>
<sequence length="226" mass="25134">MAAGAATNGRSRGKEGGPSLNSLALMRNATTPANISSVDVKDWRCVVSEGVLLKNNTQKFWVEDKLHKNCFLVLPKACDIAGDDEESCWSWITKEEKCFRSTVDILVPKSKKSSCLLIQGRFDTRALSPNTTYEVAFVVQLAGTNPEWYSPAKLELDLPDGTKHTRTEDPLQMPVYEWRKLRAGEFMMGPKTVGKICFSLQGRLDPEKTGFILKGVLIHPKDSAKQ</sequence>
<evidence type="ECO:0000256" key="1">
    <source>
        <dbReference type="SAM" id="MobiDB-lite"/>
    </source>
</evidence>
<dbReference type="InterPro" id="IPR025886">
    <property type="entry name" value="PP2-like"/>
</dbReference>
<name>A0ABD3LRH2_EUCGL</name>
<dbReference type="InterPro" id="IPR052147">
    <property type="entry name" value="PP2-like/Lectin"/>
</dbReference>
<reference evidence="2 3" key="1">
    <citation type="submission" date="2024-11" db="EMBL/GenBank/DDBJ databases">
        <title>Chromosome-level genome assembly of Eucalyptus globulus Labill. provides insights into its genome evolution.</title>
        <authorList>
            <person name="Li X."/>
        </authorList>
    </citation>
    <scope>NUCLEOTIDE SEQUENCE [LARGE SCALE GENOMIC DNA]</scope>
    <source>
        <strain evidence="2">CL2024</strain>
        <tissue evidence="2">Fresh tender leaves</tissue>
    </source>
</reference>
<keyword evidence="3" id="KW-1185">Reference proteome</keyword>
<dbReference type="PANTHER" id="PTHR48478">
    <property type="entry name" value="LECTIN-LIKE"/>
    <property type="match status" value="1"/>
</dbReference>
<proteinExistence type="predicted"/>
<gene>
    <name evidence="2" type="ORF">ACJRO7_001250</name>
</gene>
<dbReference type="Proteomes" id="UP001634007">
    <property type="component" value="Unassembled WGS sequence"/>
</dbReference>
<dbReference type="EMBL" id="JBJKBG010000001">
    <property type="protein sequence ID" value="KAL3753972.1"/>
    <property type="molecule type" value="Genomic_DNA"/>
</dbReference>
<evidence type="ECO:0000313" key="2">
    <source>
        <dbReference type="EMBL" id="KAL3753972.1"/>
    </source>
</evidence>
<feature type="region of interest" description="Disordered" evidence="1">
    <location>
        <begin position="1"/>
        <end position="21"/>
    </location>
</feature>
<comment type="caution">
    <text evidence="2">The sequence shown here is derived from an EMBL/GenBank/DDBJ whole genome shotgun (WGS) entry which is preliminary data.</text>
</comment>
<accession>A0ABD3LRH2</accession>
<organism evidence="2 3">
    <name type="scientific">Eucalyptus globulus</name>
    <name type="common">Tasmanian blue gum</name>
    <dbReference type="NCBI Taxonomy" id="34317"/>
    <lineage>
        <taxon>Eukaryota</taxon>
        <taxon>Viridiplantae</taxon>
        <taxon>Streptophyta</taxon>
        <taxon>Embryophyta</taxon>
        <taxon>Tracheophyta</taxon>
        <taxon>Spermatophyta</taxon>
        <taxon>Magnoliopsida</taxon>
        <taxon>eudicotyledons</taxon>
        <taxon>Gunneridae</taxon>
        <taxon>Pentapetalae</taxon>
        <taxon>rosids</taxon>
        <taxon>malvids</taxon>
        <taxon>Myrtales</taxon>
        <taxon>Myrtaceae</taxon>
        <taxon>Myrtoideae</taxon>
        <taxon>Eucalypteae</taxon>
        <taxon>Eucalyptus</taxon>
    </lineage>
</organism>
<dbReference type="Pfam" id="PF14299">
    <property type="entry name" value="PP2"/>
    <property type="match status" value="1"/>
</dbReference>
<dbReference type="PANTHER" id="PTHR48478:SF1">
    <property type="entry name" value="LECTIN-LIKE"/>
    <property type="match status" value="1"/>
</dbReference>
<evidence type="ECO:0000313" key="3">
    <source>
        <dbReference type="Proteomes" id="UP001634007"/>
    </source>
</evidence>
<protein>
    <submittedName>
        <fullName evidence="2">Uncharacterized protein</fullName>
    </submittedName>
</protein>